<sequence length="498" mass="53280">MRHIPLLLAGLLGALAHMQLQAQPPAPGRLPQAPSAEVRKFIKVDAPLLALTHVRVIDGTGAPAREDRTVILRDGRIDAILDGAAAPPGGAQVLDLQGRTLMPGLVGMHNHLMYTASINLDEDDRIPPPGFFVTEIAFSAPRMYLAAGVTTMRTTGSIEPYTDLNIRRLVDANQIPGPHIDVTGPYLEGRASSFPQMTAMDEREQARRTVAFWAGEGATSFKAYMNIPADVLATAITEAHKHGTKITGHLCSVDYRQAARLGIDNLEHGPVFTDTEFVPNRKKDVCPSGAEISASWEKLEVSSPEVQSLIRDLVARKVAITSTLPVFESFVATRPLLSKKQMAMMSAESLRSHLAARAAAAANPARAARQEAALKKEMAFELAFVRAGGLLLAGPDPTGNGGVLPGFGDHREVELLVEAGFTPVEAIQVATANGARYLGKLDRIGTVEAGKNADLVVVGGDPSRRIQDIENVEIVFKDGVGYDPVKLNASVRGMVGTR</sequence>
<dbReference type="InterPro" id="IPR032466">
    <property type="entry name" value="Metal_Hydrolase"/>
</dbReference>
<evidence type="ECO:0000313" key="4">
    <source>
        <dbReference type="Proteomes" id="UP001205560"/>
    </source>
</evidence>
<keyword evidence="4" id="KW-1185">Reference proteome</keyword>
<organism evidence="3 4">
    <name type="scientific">Massilia norwichensis</name>
    <dbReference type="NCBI Taxonomy" id="1442366"/>
    <lineage>
        <taxon>Bacteria</taxon>
        <taxon>Pseudomonadati</taxon>
        <taxon>Pseudomonadota</taxon>
        <taxon>Betaproteobacteria</taxon>
        <taxon>Burkholderiales</taxon>
        <taxon>Oxalobacteraceae</taxon>
        <taxon>Telluria group</taxon>
        <taxon>Massilia</taxon>
    </lineage>
</organism>
<evidence type="ECO:0000259" key="2">
    <source>
        <dbReference type="Pfam" id="PF01979"/>
    </source>
</evidence>
<gene>
    <name evidence="3" type="ORF">NX782_01975</name>
</gene>
<dbReference type="Gene3D" id="2.30.40.10">
    <property type="entry name" value="Urease, subunit C, domain 1"/>
    <property type="match status" value="1"/>
</dbReference>
<reference evidence="3 4" key="1">
    <citation type="submission" date="2022-08" db="EMBL/GenBank/DDBJ databases">
        <title>Reclassification of Massilia species as members of the genera Telluria, Duganella, Pseudoduganella, Mokoshia gen. nov. and Zemynaea gen. nov. using orthogonal and non-orthogonal genome-based approaches.</title>
        <authorList>
            <person name="Bowman J.P."/>
        </authorList>
    </citation>
    <scope>NUCLEOTIDE SEQUENCE [LARGE SCALE GENOMIC DNA]</scope>
    <source>
        <strain evidence="3 4">LMG 28164</strain>
    </source>
</reference>
<feature type="domain" description="Amidohydrolase-related" evidence="2">
    <location>
        <begin position="415"/>
        <end position="479"/>
    </location>
</feature>
<dbReference type="InterPro" id="IPR006680">
    <property type="entry name" value="Amidohydro-rel"/>
</dbReference>
<name>A0ABT2A1A6_9BURK</name>
<dbReference type="Gene3D" id="3.30.110.90">
    <property type="entry name" value="Amidohydrolase"/>
    <property type="match status" value="1"/>
</dbReference>
<keyword evidence="1" id="KW-0732">Signal</keyword>
<dbReference type="PANTHER" id="PTHR43135">
    <property type="entry name" value="ALPHA-D-RIBOSE 1-METHYLPHOSPHONATE 5-TRIPHOSPHATE DIPHOSPHATASE"/>
    <property type="match status" value="1"/>
</dbReference>
<dbReference type="InterPro" id="IPR011059">
    <property type="entry name" value="Metal-dep_hydrolase_composite"/>
</dbReference>
<dbReference type="Gene3D" id="1.20.58.520">
    <property type="entry name" value="Amidohydrolase"/>
    <property type="match status" value="1"/>
</dbReference>
<dbReference type="EMBL" id="JANUGX010000002">
    <property type="protein sequence ID" value="MCS0587969.1"/>
    <property type="molecule type" value="Genomic_DNA"/>
</dbReference>
<protein>
    <submittedName>
        <fullName evidence="3">Amidohydrolase family protein</fullName>
    </submittedName>
</protein>
<dbReference type="RefSeq" id="WP_258843819.1">
    <property type="nucleotide sequence ID" value="NZ_JANUGX010000002.1"/>
</dbReference>
<dbReference type="SUPFAM" id="SSF51556">
    <property type="entry name" value="Metallo-dependent hydrolases"/>
    <property type="match status" value="1"/>
</dbReference>
<dbReference type="Gene3D" id="3.40.50.10910">
    <property type="entry name" value="Amidohydrolase"/>
    <property type="match status" value="1"/>
</dbReference>
<dbReference type="Proteomes" id="UP001205560">
    <property type="component" value="Unassembled WGS sequence"/>
</dbReference>
<dbReference type="Pfam" id="PF01979">
    <property type="entry name" value="Amidohydro_1"/>
    <property type="match status" value="2"/>
</dbReference>
<dbReference type="PANTHER" id="PTHR43135:SF3">
    <property type="entry name" value="ALPHA-D-RIBOSE 1-METHYLPHOSPHONATE 5-TRIPHOSPHATE DIPHOSPHATASE"/>
    <property type="match status" value="1"/>
</dbReference>
<feature type="signal peptide" evidence="1">
    <location>
        <begin position="1"/>
        <end position="22"/>
    </location>
</feature>
<evidence type="ECO:0000256" key="1">
    <source>
        <dbReference type="SAM" id="SignalP"/>
    </source>
</evidence>
<evidence type="ECO:0000313" key="3">
    <source>
        <dbReference type="EMBL" id="MCS0587969.1"/>
    </source>
</evidence>
<dbReference type="SUPFAM" id="SSF51338">
    <property type="entry name" value="Composite domain of metallo-dependent hydrolases"/>
    <property type="match status" value="1"/>
</dbReference>
<accession>A0ABT2A1A6</accession>
<comment type="caution">
    <text evidence="3">The sequence shown here is derived from an EMBL/GenBank/DDBJ whole genome shotgun (WGS) entry which is preliminary data.</text>
</comment>
<proteinExistence type="predicted"/>
<feature type="chain" id="PRO_5046191803" evidence="1">
    <location>
        <begin position="23"/>
        <end position="498"/>
    </location>
</feature>
<dbReference type="InterPro" id="IPR051781">
    <property type="entry name" value="Metallo-dep_Hydrolase"/>
</dbReference>
<feature type="domain" description="Amidohydrolase-related" evidence="2">
    <location>
        <begin position="100"/>
        <end position="257"/>
    </location>
</feature>